<evidence type="ECO:0000256" key="1">
    <source>
        <dbReference type="SAM" id="SignalP"/>
    </source>
</evidence>
<comment type="caution">
    <text evidence="3">The sequence shown here is derived from an EMBL/GenBank/DDBJ whole genome shotgun (WGS) entry which is preliminary data.</text>
</comment>
<dbReference type="PROSITE" id="PS51677">
    <property type="entry name" value="NODB"/>
    <property type="match status" value="1"/>
</dbReference>
<reference evidence="4" key="1">
    <citation type="journal article" date="2019" name="Int. J. Syst. Evol. Microbiol.">
        <title>The Global Catalogue of Microorganisms (GCM) 10K type strain sequencing project: providing services to taxonomists for standard genome sequencing and annotation.</title>
        <authorList>
            <consortium name="The Broad Institute Genomics Platform"/>
            <consortium name="The Broad Institute Genome Sequencing Center for Infectious Disease"/>
            <person name="Wu L."/>
            <person name="Ma J."/>
        </authorList>
    </citation>
    <scope>NUCLEOTIDE SEQUENCE [LARGE SCALE GENOMIC DNA]</scope>
    <source>
        <strain evidence="4">CGMCC 1.12286</strain>
    </source>
</reference>
<sequence>MKRMGTRLTLCTATVWASIAMSGSPDLVLAATASTHAEQTLPSQKKWSELNQAMGSQPVDARIDSVWHLIPGLAGWQLNAKASEQATKKATDGKIHLVWQQVKPAVALNTLAAEPIFRGPSSEKSISLMVNVSWGEQYVPAMLKILRQARVHVTFFLDGQWVKAHPDLVRQMARDGHAIGSHGTGHPDFRKLSTAQLQGQISDTNQTIESVTGKPVRVIAPPAGAYDNRLVRLAKADDMYTILWTADTVDWRRPPADVIVQRAKHGLTPGCLLLMHPTAPTVRALPQILKMIEASGYQTKTIADVIAERPAVKPPSVLSTAD</sequence>
<proteinExistence type="predicted"/>
<accession>A0ABW4JEE2</accession>
<dbReference type="Gene3D" id="3.20.20.370">
    <property type="entry name" value="Glycoside hydrolase/deacetylase"/>
    <property type="match status" value="1"/>
</dbReference>
<dbReference type="PANTHER" id="PTHR10587">
    <property type="entry name" value="GLYCOSYL TRANSFERASE-RELATED"/>
    <property type="match status" value="1"/>
</dbReference>
<dbReference type="EMBL" id="JBHUCX010000020">
    <property type="protein sequence ID" value="MFD1674657.1"/>
    <property type="molecule type" value="Genomic_DNA"/>
</dbReference>
<dbReference type="Pfam" id="PF01522">
    <property type="entry name" value="Polysacc_deac_1"/>
    <property type="match status" value="1"/>
</dbReference>
<dbReference type="InterPro" id="IPR050248">
    <property type="entry name" value="Polysacc_deacetylase_ArnD"/>
</dbReference>
<evidence type="ECO:0000259" key="2">
    <source>
        <dbReference type="PROSITE" id="PS51677"/>
    </source>
</evidence>
<dbReference type="RefSeq" id="WP_377942514.1">
    <property type="nucleotide sequence ID" value="NZ_JBHUCX010000020.1"/>
</dbReference>
<feature type="chain" id="PRO_5045261412" evidence="1">
    <location>
        <begin position="31"/>
        <end position="322"/>
    </location>
</feature>
<keyword evidence="4" id="KW-1185">Reference proteome</keyword>
<dbReference type="CDD" id="cd10950">
    <property type="entry name" value="CE4_BsYlxY_like"/>
    <property type="match status" value="1"/>
</dbReference>
<dbReference type="InterPro" id="IPR002509">
    <property type="entry name" value="NODB_dom"/>
</dbReference>
<protein>
    <submittedName>
        <fullName evidence="3">Polysaccharide deacetylase family protein</fullName>
    </submittedName>
</protein>
<dbReference type="PANTHER" id="PTHR10587:SF80">
    <property type="entry name" value="CHITOOLIGOSACCHARIDE DEACETYLASE"/>
    <property type="match status" value="1"/>
</dbReference>
<gene>
    <name evidence="3" type="ORF">ACFSB2_08085</name>
</gene>
<name>A0ABW4JEE2_9BACL</name>
<dbReference type="InterPro" id="IPR011330">
    <property type="entry name" value="Glyco_hydro/deAcase_b/a-brl"/>
</dbReference>
<keyword evidence="1" id="KW-0732">Signal</keyword>
<evidence type="ECO:0000313" key="4">
    <source>
        <dbReference type="Proteomes" id="UP001597079"/>
    </source>
</evidence>
<feature type="domain" description="NodB homology" evidence="2">
    <location>
        <begin position="124"/>
        <end position="300"/>
    </location>
</feature>
<organism evidence="3 4">
    <name type="scientific">Alicyclobacillus fodiniaquatilis</name>
    <dbReference type="NCBI Taxonomy" id="1661150"/>
    <lineage>
        <taxon>Bacteria</taxon>
        <taxon>Bacillati</taxon>
        <taxon>Bacillota</taxon>
        <taxon>Bacilli</taxon>
        <taxon>Bacillales</taxon>
        <taxon>Alicyclobacillaceae</taxon>
        <taxon>Alicyclobacillus</taxon>
    </lineage>
</organism>
<evidence type="ECO:0000313" key="3">
    <source>
        <dbReference type="EMBL" id="MFD1674657.1"/>
    </source>
</evidence>
<dbReference type="SUPFAM" id="SSF88713">
    <property type="entry name" value="Glycoside hydrolase/deacetylase"/>
    <property type="match status" value="1"/>
</dbReference>
<feature type="signal peptide" evidence="1">
    <location>
        <begin position="1"/>
        <end position="30"/>
    </location>
</feature>
<dbReference type="Proteomes" id="UP001597079">
    <property type="component" value="Unassembled WGS sequence"/>
</dbReference>